<sequence>MTKTVRPIDFHGWNMSLAQLVGLGPKFAITCGSCRRTFKKRIPMVDAPGIECPSCRAINVLPITITTGED</sequence>
<proteinExistence type="predicted"/>
<reference evidence="1" key="1">
    <citation type="journal article" date="2015" name="Nature">
        <title>Complex archaea that bridge the gap between prokaryotes and eukaryotes.</title>
        <authorList>
            <person name="Spang A."/>
            <person name="Saw J.H."/>
            <person name="Jorgensen S.L."/>
            <person name="Zaremba-Niedzwiedzka K."/>
            <person name="Martijn J."/>
            <person name="Lind A.E."/>
            <person name="van Eijk R."/>
            <person name="Schleper C."/>
            <person name="Guy L."/>
            <person name="Ettema T.J."/>
        </authorList>
    </citation>
    <scope>NUCLEOTIDE SEQUENCE</scope>
</reference>
<comment type="caution">
    <text evidence="1">The sequence shown here is derived from an EMBL/GenBank/DDBJ whole genome shotgun (WGS) entry which is preliminary data.</text>
</comment>
<gene>
    <name evidence="1" type="ORF">LCGC14_1449120</name>
</gene>
<name>A0A0F9JI97_9ZZZZ</name>
<protein>
    <submittedName>
        <fullName evidence="1">Uncharacterized protein</fullName>
    </submittedName>
</protein>
<dbReference type="EMBL" id="LAZR01009961">
    <property type="protein sequence ID" value="KKM69599.1"/>
    <property type="molecule type" value="Genomic_DNA"/>
</dbReference>
<evidence type="ECO:0000313" key="1">
    <source>
        <dbReference type="EMBL" id="KKM69599.1"/>
    </source>
</evidence>
<dbReference type="AlphaFoldDB" id="A0A0F9JI97"/>
<accession>A0A0F9JI97</accession>
<organism evidence="1">
    <name type="scientific">marine sediment metagenome</name>
    <dbReference type="NCBI Taxonomy" id="412755"/>
    <lineage>
        <taxon>unclassified sequences</taxon>
        <taxon>metagenomes</taxon>
        <taxon>ecological metagenomes</taxon>
    </lineage>
</organism>